<dbReference type="EMBL" id="CP002691">
    <property type="protein sequence ID" value="AEE53782.1"/>
    <property type="molecule type" value="Genomic_DNA"/>
</dbReference>
<evidence type="ECO:0000256" key="1">
    <source>
        <dbReference type="ARBA" id="ARBA00006739"/>
    </source>
</evidence>
<protein>
    <submittedName>
        <fullName evidence="5">Glycosyl transferase family 2</fullName>
    </submittedName>
</protein>
<accession>F4L0A9</accession>
<dbReference type="AlphaFoldDB" id="F4L0A9"/>
<dbReference type="SUPFAM" id="SSF53448">
    <property type="entry name" value="Nucleotide-diphospho-sugar transferases"/>
    <property type="match status" value="1"/>
</dbReference>
<keyword evidence="2" id="KW-0328">Glycosyltransferase</keyword>
<comment type="similarity">
    <text evidence="1">Belongs to the glycosyltransferase 2 family.</text>
</comment>
<keyword evidence="3 5" id="KW-0808">Transferase</keyword>
<dbReference type="Proteomes" id="UP000008461">
    <property type="component" value="Chromosome"/>
</dbReference>
<dbReference type="HOGENOM" id="CLU_077345_0_0_10"/>
<dbReference type="PANTHER" id="PTHR43179">
    <property type="entry name" value="RHAMNOSYLTRANSFERASE WBBL"/>
    <property type="match status" value="1"/>
</dbReference>
<dbReference type="eggNOG" id="COG1216">
    <property type="taxonomic scope" value="Bacteria"/>
</dbReference>
<dbReference type="STRING" id="760192.Halhy_5959"/>
<evidence type="ECO:0000256" key="3">
    <source>
        <dbReference type="ARBA" id="ARBA00022679"/>
    </source>
</evidence>
<gene>
    <name evidence="5" type="ordered locus">Halhy_5959</name>
</gene>
<evidence type="ECO:0000256" key="2">
    <source>
        <dbReference type="ARBA" id="ARBA00022676"/>
    </source>
</evidence>
<feature type="domain" description="Glycosyltransferase 2-like" evidence="4">
    <location>
        <begin position="3"/>
        <end position="143"/>
    </location>
</feature>
<sequence length="295" mass="34863">MLSILIPIYNYDVRHLVGELHRQAEELNLTYEICLLDDASSLVFQQRNRELAQKTNVRYEELSQNIGRSAIRNRLVTIARYDYLLFMDCDSGVVMPHYLQTYLQHLQPNRLLYGGRTYLPKPPSDRNYLLHWHYGRQREQQDFASRQIEPYHSFMTNNFLIPSQVFASITFNEQIRTYGHEDTLFGMELAKKGVEILHLNNPLLHLGLETNLVFLQKTEMAVLNLARLHREKQPVHTRLSKIYHTLNKWGLTLPVGFLLRPMRSLFVAELTRRARPNLRYLDLYKLSFFIDAMRA</sequence>
<keyword evidence="6" id="KW-1185">Reference proteome</keyword>
<dbReference type="Pfam" id="PF00535">
    <property type="entry name" value="Glycos_transf_2"/>
    <property type="match status" value="1"/>
</dbReference>
<organism evidence="5 6">
    <name type="scientific">Haliscomenobacter hydrossis (strain ATCC 27775 / DSM 1100 / LMG 10767 / O)</name>
    <dbReference type="NCBI Taxonomy" id="760192"/>
    <lineage>
        <taxon>Bacteria</taxon>
        <taxon>Pseudomonadati</taxon>
        <taxon>Bacteroidota</taxon>
        <taxon>Saprospiria</taxon>
        <taxon>Saprospirales</taxon>
        <taxon>Haliscomenobacteraceae</taxon>
        <taxon>Haliscomenobacter</taxon>
    </lineage>
</organism>
<dbReference type="InterPro" id="IPR029044">
    <property type="entry name" value="Nucleotide-diphossugar_trans"/>
</dbReference>
<dbReference type="GO" id="GO:0016757">
    <property type="term" value="F:glycosyltransferase activity"/>
    <property type="evidence" value="ECO:0007669"/>
    <property type="project" value="UniProtKB-KW"/>
</dbReference>
<dbReference type="KEGG" id="hhy:Halhy_5959"/>
<reference key="2">
    <citation type="submission" date="2011-04" db="EMBL/GenBank/DDBJ databases">
        <title>Complete sequence of chromosome of Haliscomenobacter hydrossis DSM 1100.</title>
        <authorList>
            <consortium name="US DOE Joint Genome Institute (JGI-PGF)"/>
            <person name="Lucas S."/>
            <person name="Han J."/>
            <person name="Lapidus A."/>
            <person name="Bruce D."/>
            <person name="Goodwin L."/>
            <person name="Pitluck S."/>
            <person name="Peters L."/>
            <person name="Kyrpides N."/>
            <person name="Mavromatis K."/>
            <person name="Ivanova N."/>
            <person name="Ovchinnikova G."/>
            <person name="Pagani I."/>
            <person name="Daligault H."/>
            <person name="Detter J.C."/>
            <person name="Han C."/>
            <person name="Land M."/>
            <person name="Hauser L."/>
            <person name="Markowitz V."/>
            <person name="Cheng J.-F."/>
            <person name="Hugenholtz P."/>
            <person name="Woyke T."/>
            <person name="Wu D."/>
            <person name="Verbarg S."/>
            <person name="Frueling A."/>
            <person name="Brambilla E."/>
            <person name="Klenk H.-P."/>
            <person name="Eisen J.A."/>
        </authorList>
    </citation>
    <scope>NUCLEOTIDE SEQUENCE</scope>
    <source>
        <strain>DSM 1100</strain>
    </source>
</reference>
<dbReference type="PANTHER" id="PTHR43179:SF12">
    <property type="entry name" value="GALACTOFURANOSYLTRANSFERASE GLFT2"/>
    <property type="match status" value="1"/>
</dbReference>
<evidence type="ECO:0000259" key="4">
    <source>
        <dbReference type="Pfam" id="PF00535"/>
    </source>
</evidence>
<proteinExistence type="inferred from homology"/>
<name>F4L0A9_HALH1</name>
<evidence type="ECO:0000313" key="5">
    <source>
        <dbReference type="EMBL" id="AEE53782.1"/>
    </source>
</evidence>
<reference evidence="5 6" key="1">
    <citation type="journal article" date="2011" name="Stand. Genomic Sci.">
        <title>Complete genome sequence of Haliscomenobacter hydrossis type strain (O).</title>
        <authorList>
            <consortium name="US DOE Joint Genome Institute (JGI-PGF)"/>
            <person name="Daligault H."/>
            <person name="Lapidus A."/>
            <person name="Zeytun A."/>
            <person name="Nolan M."/>
            <person name="Lucas S."/>
            <person name="Del Rio T.G."/>
            <person name="Tice H."/>
            <person name="Cheng J.F."/>
            <person name="Tapia R."/>
            <person name="Han C."/>
            <person name="Goodwin L."/>
            <person name="Pitluck S."/>
            <person name="Liolios K."/>
            <person name="Pagani I."/>
            <person name="Ivanova N."/>
            <person name="Huntemann M."/>
            <person name="Mavromatis K."/>
            <person name="Mikhailova N."/>
            <person name="Pati A."/>
            <person name="Chen A."/>
            <person name="Palaniappan K."/>
            <person name="Land M."/>
            <person name="Hauser L."/>
            <person name="Brambilla E.M."/>
            <person name="Rohde M."/>
            <person name="Verbarg S."/>
            <person name="Goker M."/>
            <person name="Bristow J."/>
            <person name="Eisen J.A."/>
            <person name="Markowitz V."/>
            <person name="Hugenholtz P."/>
            <person name="Kyrpides N.C."/>
            <person name="Klenk H.P."/>
            <person name="Woyke T."/>
        </authorList>
    </citation>
    <scope>NUCLEOTIDE SEQUENCE [LARGE SCALE GENOMIC DNA]</scope>
    <source>
        <strain evidence="6">ATCC 27775 / DSM 1100 / LMG 10767 / O</strain>
    </source>
</reference>
<dbReference type="Gene3D" id="3.90.550.10">
    <property type="entry name" value="Spore Coat Polysaccharide Biosynthesis Protein SpsA, Chain A"/>
    <property type="match status" value="1"/>
</dbReference>
<dbReference type="RefSeq" id="WP_013768310.1">
    <property type="nucleotide sequence ID" value="NC_015510.1"/>
</dbReference>
<dbReference type="CDD" id="cd00761">
    <property type="entry name" value="Glyco_tranf_GTA_type"/>
    <property type="match status" value="1"/>
</dbReference>
<evidence type="ECO:0000313" key="6">
    <source>
        <dbReference type="Proteomes" id="UP000008461"/>
    </source>
</evidence>
<dbReference type="InterPro" id="IPR001173">
    <property type="entry name" value="Glyco_trans_2-like"/>
</dbReference>